<dbReference type="InterPro" id="IPR051677">
    <property type="entry name" value="AfsR-DnrI-RedD_regulator"/>
</dbReference>
<organism evidence="2 3">
    <name type="scientific">Cryptosporangium minutisporangium</name>
    <dbReference type="NCBI Taxonomy" id="113569"/>
    <lineage>
        <taxon>Bacteria</taxon>
        <taxon>Bacillati</taxon>
        <taxon>Actinomycetota</taxon>
        <taxon>Actinomycetes</taxon>
        <taxon>Cryptosporangiales</taxon>
        <taxon>Cryptosporangiaceae</taxon>
        <taxon>Cryptosporangium</taxon>
    </lineage>
</organism>
<dbReference type="Gene3D" id="1.25.40.10">
    <property type="entry name" value="Tetratricopeptide repeat domain"/>
    <property type="match status" value="1"/>
</dbReference>
<dbReference type="SUPFAM" id="SSF46894">
    <property type="entry name" value="C-terminal effector domain of the bipartite response regulators"/>
    <property type="match status" value="1"/>
</dbReference>
<accession>A0ABP6SQ48</accession>
<evidence type="ECO:0000259" key="1">
    <source>
        <dbReference type="SMART" id="SM01043"/>
    </source>
</evidence>
<dbReference type="Pfam" id="PF03704">
    <property type="entry name" value="BTAD"/>
    <property type="match status" value="1"/>
</dbReference>
<dbReference type="Proteomes" id="UP001501676">
    <property type="component" value="Unassembled WGS sequence"/>
</dbReference>
<dbReference type="PANTHER" id="PTHR35807">
    <property type="entry name" value="TRANSCRIPTIONAL REGULATOR REDD-RELATED"/>
    <property type="match status" value="1"/>
</dbReference>
<dbReference type="RefSeq" id="WP_345726317.1">
    <property type="nucleotide sequence ID" value="NZ_BAAAYN010000003.1"/>
</dbReference>
<dbReference type="Gene3D" id="1.10.10.10">
    <property type="entry name" value="Winged helix-like DNA-binding domain superfamily/Winged helix DNA-binding domain"/>
    <property type="match status" value="1"/>
</dbReference>
<dbReference type="SMART" id="SM01043">
    <property type="entry name" value="BTAD"/>
    <property type="match status" value="1"/>
</dbReference>
<evidence type="ECO:0000313" key="3">
    <source>
        <dbReference type="Proteomes" id="UP001501676"/>
    </source>
</evidence>
<dbReference type="EMBL" id="BAAAYN010000003">
    <property type="protein sequence ID" value="GAA3382636.1"/>
    <property type="molecule type" value="Genomic_DNA"/>
</dbReference>
<protein>
    <recommendedName>
        <fullName evidence="1">Bacterial transcriptional activator domain-containing protein</fullName>
    </recommendedName>
</protein>
<feature type="domain" description="Bacterial transcriptional activator" evidence="1">
    <location>
        <begin position="905"/>
        <end position="1051"/>
    </location>
</feature>
<keyword evidence="3" id="KW-1185">Reference proteome</keyword>
<dbReference type="InterPro" id="IPR036388">
    <property type="entry name" value="WH-like_DNA-bd_sf"/>
</dbReference>
<dbReference type="InterPro" id="IPR016032">
    <property type="entry name" value="Sig_transdc_resp-reg_C-effctor"/>
</dbReference>
<evidence type="ECO:0000313" key="2">
    <source>
        <dbReference type="EMBL" id="GAA3382636.1"/>
    </source>
</evidence>
<comment type="caution">
    <text evidence="2">The sequence shown here is derived from an EMBL/GenBank/DDBJ whole genome shotgun (WGS) entry which is preliminary data.</text>
</comment>
<proteinExistence type="predicted"/>
<dbReference type="SUPFAM" id="SSF48452">
    <property type="entry name" value="TPR-like"/>
    <property type="match status" value="1"/>
</dbReference>
<reference evidence="3" key="1">
    <citation type="journal article" date="2019" name="Int. J. Syst. Evol. Microbiol.">
        <title>The Global Catalogue of Microorganisms (GCM) 10K type strain sequencing project: providing services to taxonomists for standard genome sequencing and annotation.</title>
        <authorList>
            <consortium name="The Broad Institute Genomics Platform"/>
            <consortium name="The Broad Institute Genome Sequencing Center for Infectious Disease"/>
            <person name="Wu L."/>
            <person name="Ma J."/>
        </authorList>
    </citation>
    <scope>NUCLEOTIDE SEQUENCE [LARGE SCALE GENOMIC DNA]</scope>
    <source>
        <strain evidence="3">JCM 9458</strain>
    </source>
</reference>
<dbReference type="InterPro" id="IPR011990">
    <property type="entry name" value="TPR-like_helical_dom_sf"/>
</dbReference>
<name>A0ABP6SQ48_9ACTN</name>
<dbReference type="InterPro" id="IPR005158">
    <property type="entry name" value="BTAD"/>
</dbReference>
<sequence>MTLFEHPPSADPLRSLKDLPRPLDAELPRERLTRALERRWHHAITFVVAGAGFGKTTALAQTVRAHALDPRGIDTWVSCEPRHEDTGRLARAVLDALPGPPPGRSGPANVRDVLAALIALAPDEVCLTVDDVHELPAGSPGAAFLRDLVAALPATVHLVLSGREVPDVPVARREAAGAVLHVRAEDLAFSDAEVAALGRRLAGRSDGESRSAGVTRAETFDGWPALVRLAFAAGPSAPLRFVREEILGGLCETGRRSLAVLAALGTATSAEVDTVLRRAGYGCASSLDPVQLAHRIPLVSVLDDGRVRVHDLWTDAVARVIPAPELGALRRAAVILLAERGDLSRAGAVACAASDWEQLAELAVKLVRESLTALPLATAERWLAEVPAAAADRPAFTLLRAAALQARDYTHPLVDGLLDQAWDAAQAADAADTASATLGQAVVAAHSRADLARLASLACRADQLRSSPSPVVRLLRHTVAGVLAELRGDPEAAIAEFAAAPVREVPPLLALPVLRFHVHCLTLTGHHADAADLADRTLDEADDVHTRVTGAMARWFGGDPAVLDRLRTVGLLRPDAGADHGADVGDRANGPPNDTVREAFVTRAQAAVLAASCGTAADWPTYPVGNPADHGNARDATLAAAAASAVAVAHGDEAAARRIYAGQLARWPLTAPATDRHLRRFLALGYVLDERLRRHWDAVELGPAQVAARAAGRALLGARRGDLTAAAALPPAHALCFLPLPWSVELAARLADANDPAGLLLGQWLGDRLGGVVHEQFRTVHRVHRGAARFLTALPAPPTAPLQIGVLGPLQLVRDGAPVDAPELRRARVRQLLSVLVLSPRQERAWLTRLLWPDQDPTSAAANLRVTLTHLRRLLEPDRPGGAASFHLRTDADTVRLHRSEWLDVDLWAADELADAARRARAAGDTDRAAELLGRVVALWRGDPLAELADLPDLDAEAEVVRVRTRHVRSLLSLGALRLVSGQDTEAYRLAGQALALEPYEAAGHRLLLAAAVRTGHPARIGAARKRVTTALAQLGVAPDPSTAALLLQTRQPSRTPRLSRARRP</sequence>
<gene>
    <name evidence="2" type="ORF">GCM10020369_05290</name>
</gene>